<feature type="domain" description="Methyltransferase" evidence="1">
    <location>
        <begin position="48"/>
        <end position="141"/>
    </location>
</feature>
<dbReference type="AlphaFoldDB" id="A0A7S0QL18"/>
<reference evidence="2" key="1">
    <citation type="submission" date="2021-01" db="EMBL/GenBank/DDBJ databases">
        <authorList>
            <person name="Corre E."/>
            <person name="Pelletier E."/>
            <person name="Niang G."/>
            <person name="Scheremetjew M."/>
            <person name="Finn R."/>
            <person name="Kale V."/>
            <person name="Holt S."/>
            <person name="Cochrane G."/>
            <person name="Meng A."/>
            <person name="Brown T."/>
            <person name="Cohen L."/>
        </authorList>
    </citation>
    <scope>NUCLEOTIDE SEQUENCE</scope>
    <source>
        <strain evidence="2">CCAP979/52</strain>
    </source>
</reference>
<sequence length="263" mass="29344">MEILKQSWTKVAFGYRQVFVQRFSPWIRDSVISLVNAQPPTQGTVFIAGCGTGEEVVSVSMSLPENKVEACDLAEGMVSLAGDLVKANALESRVRLFVGDATSVPAHLKPLSAVFSCFVLQQMPRPAEVLAGWTRALGPDGVLCVCYWPKEVESEGPWRRMVEIDPPKSQDEDWERDIPGLAVAHGAEVLSDRRVSHTIEWSSVEAFWDAMTLAGPWNARLLRLGEERMSQLRDEFLRSYGNTPPAPLRHSPQARILVMRRRS</sequence>
<organism evidence="2">
    <name type="scientific">Cryptomonas curvata</name>
    <dbReference type="NCBI Taxonomy" id="233186"/>
    <lineage>
        <taxon>Eukaryota</taxon>
        <taxon>Cryptophyceae</taxon>
        <taxon>Cryptomonadales</taxon>
        <taxon>Cryptomonadaceae</taxon>
        <taxon>Cryptomonas</taxon>
    </lineage>
</organism>
<evidence type="ECO:0000313" key="2">
    <source>
        <dbReference type="EMBL" id="CAD8636305.1"/>
    </source>
</evidence>
<protein>
    <recommendedName>
        <fullName evidence="1">Methyltransferase domain-containing protein</fullName>
    </recommendedName>
</protein>
<dbReference type="InterPro" id="IPR029063">
    <property type="entry name" value="SAM-dependent_MTases_sf"/>
</dbReference>
<gene>
    <name evidence="2" type="ORF">CCUR1050_LOCUS13987</name>
</gene>
<dbReference type="EMBL" id="HBEZ01025334">
    <property type="protein sequence ID" value="CAD8636305.1"/>
    <property type="molecule type" value="Transcribed_RNA"/>
</dbReference>
<accession>A0A7S0QL18</accession>
<evidence type="ECO:0000259" key="1">
    <source>
        <dbReference type="Pfam" id="PF13649"/>
    </source>
</evidence>
<dbReference type="SUPFAM" id="SSF53335">
    <property type="entry name" value="S-adenosyl-L-methionine-dependent methyltransferases"/>
    <property type="match status" value="1"/>
</dbReference>
<dbReference type="Gene3D" id="3.40.50.150">
    <property type="entry name" value="Vaccinia Virus protein VP39"/>
    <property type="match status" value="1"/>
</dbReference>
<name>A0A7S0QL18_9CRYP</name>
<dbReference type="Pfam" id="PF13649">
    <property type="entry name" value="Methyltransf_25"/>
    <property type="match status" value="1"/>
</dbReference>
<proteinExistence type="predicted"/>
<dbReference type="InterPro" id="IPR041698">
    <property type="entry name" value="Methyltransf_25"/>
</dbReference>
<dbReference type="CDD" id="cd02440">
    <property type="entry name" value="AdoMet_MTases"/>
    <property type="match status" value="1"/>
</dbReference>